<dbReference type="Gene3D" id="3.50.50.60">
    <property type="entry name" value="FAD/NAD(P)-binding domain"/>
    <property type="match status" value="1"/>
</dbReference>
<dbReference type="InterPro" id="IPR002937">
    <property type="entry name" value="Amino_oxidase"/>
</dbReference>
<dbReference type="PANTHER" id="PTHR10742:SF398">
    <property type="entry name" value="AMINE OXIDASE DOMAIN-CONTAINING PROTEIN-RELATED"/>
    <property type="match status" value="1"/>
</dbReference>
<feature type="signal peptide" evidence="1">
    <location>
        <begin position="1"/>
        <end position="22"/>
    </location>
</feature>
<dbReference type="OrthoDB" id="5046242at2759"/>
<comment type="caution">
    <text evidence="3">The sequence shown here is derived from an EMBL/GenBank/DDBJ whole genome shotgun (WGS) entry which is preliminary data.</text>
</comment>
<dbReference type="InterPro" id="IPR036188">
    <property type="entry name" value="FAD/NAD-bd_sf"/>
</dbReference>
<organism evidence="3 4">
    <name type="scientific">Asbolus verrucosus</name>
    <name type="common">Desert ironclad beetle</name>
    <dbReference type="NCBI Taxonomy" id="1661398"/>
    <lineage>
        <taxon>Eukaryota</taxon>
        <taxon>Metazoa</taxon>
        <taxon>Ecdysozoa</taxon>
        <taxon>Arthropoda</taxon>
        <taxon>Hexapoda</taxon>
        <taxon>Insecta</taxon>
        <taxon>Pterygota</taxon>
        <taxon>Neoptera</taxon>
        <taxon>Endopterygota</taxon>
        <taxon>Coleoptera</taxon>
        <taxon>Polyphaga</taxon>
        <taxon>Cucujiformia</taxon>
        <taxon>Tenebrionidae</taxon>
        <taxon>Pimeliinae</taxon>
        <taxon>Asbolus</taxon>
    </lineage>
</organism>
<dbReference type="AlphaFoldDB" id="A0A482VRX7"/>
<dbReference type="STRING" id="1661398.A0A482VRX7"/>
<evidence type="ECO:0000313" key="3">
    <source>
        <dbReference type="EMBL" id="RZC35118.1"/>
    </source>
</evidence>
<gene>
    <name evidence="3" type="ORF">BDFB_000883</name>
</gene>
<accession>A0A482VRX7</accession>
<dbReference type="PANTHER" id="PTHR10742">
    <property type="entry name" value="FLAVIN MONOAMINE OXIDASE"/>
    <property type="match status" value="1"/>
</dbReference>
<dbReference type="SUPFAM" id="SSF54373">
    <property type="entry name" value="FAD-linked reductases, C-terminal domain"/>
    <property type="match status" value="1"/>
</dbReference>
<evidence type="ECO:0000259" key="2">
    <source>
        <dbReference type="Pfam" id="PF01593"/>
    </source>
</evidence>
<proteinExistence type="predicted"/>
<name>A0A482VRX7_ASBVE</name>
<dbReference type="Proteomes" id="UP000292052">
    <property type="component" value="Unassembled WGS sequence"/>
</dbReference>
<feature type="domain" description="Amine oxidase" evidence="2">
    <location>
        <begin position="34"/>
        <end position="489"/>
    </location>
</feature>
<feature type="chain" id="PRO_5019817955" evidence="1">
    <location>
        <begin position="23"/>
        <end position="493"/>
    </location>
</feature>
<dbReference type="PRINTS" id="PR00419">
    <property type="entry name" value="ADXRDTASE"/>
</dbReference>
<keyword evidence="4" id="KW-1185">Reference proteome</keyword>
<evidence type="ECO:0000256" key="1">
    <source>
        <dbReference type="SAM" id="SignalP"/>
    </source>
</evidence>
<dbReference type="EMBL" id="QDEB01073874">
    <property type="protein sequence ID" value="RZC35118.1"/>
    <property type="molecule type" value="Genomic_DNA"/>
</dbReference>
<protein>
    <submittedName>
        <fullName evidence="3">Amino oxidase and/or NAD binding 8 domain containing protein</fullName>
    </submittedName>
</protein>
<dbReference type="Pfam" id="PF01593">
    <property type="entry name" value="Amino_oxidase"/>
    <property type="match status" value="1"/>
</dbReference>
<dbReference type="Gene3D" id="3.90.660.10">
    <property type="match status" value="1"/>
</dbReference>
<dbReference type="SUPFAM" id="SSF51905">
    <property type="entry name" value="FAD/NAD(P)-binding domain"/>
    <property type="match status" value="1"/>
</dbReference>
<keyword evidence="1" id="KW-0732">Signal</keyword>
<sequence length="493" mass="56103">MKLLKLFLVVFLQIYAATSSLATPSVVIVGAGPAGIAAATRLLESNYKNILILEAENRIGGRINSVFFGEAYIDLGAEWCHGKRDNIVYELVKDFNILRHTEISSTVYHSSKKNVDEEFGKELIQIMESIYVPDGHRDEVEGKSVGQYCIEKYNSTIYEKYQKYPEKLELAKSSTDLFHHIVLSSEGAFSWFEPSAKSDYKDCEGDLNLNWNGLGYKTALEVLMKKFPDPSKRLPLTVLFNKEVVKVLWNDSAEVVCSDKTSFEADHVIFTPSIGVLKQNHERIFSPPLPLSKKKAIRQIGFGAVMKVAMHFNNRWWSKTNFTGFHFIWSEDDKAIVSKEFPEGPLKEGRSWLTELFSIIPVEHNPNVLIGWLTGDMIPQIELMANETLVDGIEFLLNKFVGHKYNITKPDAIIRTFWYSNPHFRGTYSYQTVEARKNNVTAEMELSKPLLNLEGRPIVLFAGEASHPYFYSTVHGAIETGYREADRIINLYK</sequence>
<reference evidence="3 4" key="1">
    <citation type="submission" date="2017-03" db="EMBL/GenBank/DDBJ databases">
        <title>Genome of the blue death feigning beetle - Asbolus verrucosus.</title>
        <authorList>
            <person name="Rider S.D."/>
        </authorList>
    </citation>
    <scope>NUCLEOTIDE SEQUENCE [LARGE SCALE GENOMIC DNA]</scope>
    <source>
        <strain evidence="3">Butters</strain>
        <tissue evidence="3">Head and leg muscle</tissue>
    </source>
</reference>
<dbReference type="GO" id="GO:0046592">
    <property type="term" value="F:polyamine oxidase activity"/>
    <property type="evidence" value="ECO:0007669"/>
    <property type="project" value="TreeGrafter"/>
</dbReference>
<dbReference type="InterPro" id="IPR050281">
    <property type="entry name" value="Flavin_monoamine_oxidase"/>
</dbReference>
<evidence type="ECO:0000313" key="4">
    <source>
        <dbReference type="Proteomes" id="UP000292052"/>
    </source>
</evidence>